<feature type="repeat" description="TPR" evidence="1">
    <location>
        <begin position="255"/>
        <end position="288"/>
    </location>
</feature>
<keyword evidence="3" id="KW-1185">Reference proteome</keyword>
<evidence type="ECO:0000313" key="3">
    <source>
        <dbReference type="Proteomes" id="UP001165413"/>
    </source>
</evidence>
<keyword evidence="1" id="KW-0802">TPR repeat</keyword>
<feature type="repeat" description="TPR" evidence="1">
    <location>
        <begin position="221"/>
        <end position="254"/>
    </location>
</feature>
<dbReference type="InterPro" id="IPR019734">
    <property type="entry name" value="TPR_rpt"/>
</dbReference>
<accession>A0AA41X6S9</accession>
<name>A0AA41X6S9_9ALTE</name>
<dbReference type="Proteomes" id="UP001165413">
    <property type="component" value="Unassembled WGS sequence"/>
</dbReference>
<dbReference type="AlphaFoldDB" id="A0AA41X6S9"/>
<reference evidence="2" key="1">
    <citation type="submission" date="2022-07" db="EMBL/GenBank/DDBJ databases">
        <title>Characterization of the Novel Bacterium Alteromonas immobilis LMIT006 and Alteromonas gregis LMIT007.</title>
        <authorList>
            <person name="Lin X."/>
        </authorList>
    </citation>
    <scope>NUCLEOTIDE SEQUENCE</scope>
    <source>
        <strain evidence="2">LMIT007</strain>
    </source>
</reference>
<feature type="repeat" description="TPR" evidence="1">
    <location>
        <begin position="323"/>
        <end position="356"/>
    </location>
</feature>
<evidence type="ECO:0008006" key="4">
    <source>
        <dbReference type="Google" id="ProtNLM"/>
    </source>
</evidence>
<dbReference type="SUPFAM" id="SSF48452">
    <property type="entry name" value="TPR-like"/>
    <property type="match status" value="1"/>
</dbReference>
<comment type="caution">
    <text evidence="2">The sequence shown here is derived from an EMBL/GenBank/DDBJ whole genome shotgun (WGS) entry which is preliminary data.</text>
</comment>
<proteinExistence type="predicted"/>
<dbReference type="PROSITE" id="PS50005">
    <property type="entry name" value="TPR"/>
    <property type="match status" value="3"/>
</dbReference>
<dbReference type="EMBL" id="JANATA010000026">
    <property type="protein sequence ID" value="MCP3429629.1"/>
    <property type="molecule type" value="Genomic_DNA"/>
</dbReference>
<dbReference type="RefSeq" id="WP_254102210.1">
    <property type="nucleotide sequence ID" value="NZ_JANATA010000026.1"/>
</dbReference>
<organism evidence="2 3">
    <name type="scientific">Opacimonas viscosa</name>
    <dbReference type="NCBI Taxonomy" id="2961944"/>
    <lineage>
        <taxon>Bacteria</taxon>
        <taxon>Pseudomonadati</taxon>
        <taxon>Pseudomonadota</taxon>
        <taxon>Gammaproteobacteria</taxon>
        <taxon>Alteromonadales</taxon>
        <taxon>Alteromonadaceae</taxon>
        <taxon>Opacimonas</taxon>
    </lineage>
</organism>
<evidence type="ECO:0000313" key="2">
    <source>
        <dbReference type="EMBL" id="MCP3429629.1"/>
    </source>
</evidence>
<protein>
    <recommendedName>
        <fullName evidence="4">Tetratricopeptide repeat protein</fullName>
    </recommendedName>
</protein>
<sequence>MMQNVVNELGKKLAKRFFNGSFIVLLLMSLSACQTTSSHIQPASIKRLLLTDTELAKVDLQVATSPLETPSDIFALDEAAREFVAEIVANTKTQSEQMRALNRALFSRTSLDLAYVSQANTVASDTFARREANCLSLTILAFAMSEHAGFKTQMQRVLVPEFWTVNDGRALLNGHVNLKIQPRKQSSAVTLFPEGIIVDFDPQPNLDRLPTQKLSKKAITALFYNNRGAEFLLVADYARAYQYFSTALLFAPQDTSTVSNLGYLYRILGLWDKAENAYLYALSLDENKLTILENLARLYDYQGKVEAAQKLRVEVQQKRLRNPYYHMLLGQQAQYAQDWSSSIEHFTKAIKLKPDFDLFYLGLATGYAELGLWAKSERSLKKARRFAKTERRQETYANKLSVFNSIKNSLNY</sequence>
<dbReference type="Gene3D" id="1.25.40.10">
    <property type="entry name" value="Tetratricopeptide repeat domain"/>
    <property type="match status" value="2"/>
</dbReference>
<gene>
    <name evidence="2" type="ORF">NLF92_11810</name>
</gene>
<dbReference type="SMART" id="SM00028">
    <property type="entry name" value="TPR"/>
    <property type="match status" value="4"/>
</dbReference>
<evidence type="ECO:0000256" key="1">
    <source>
        <dbReference type="PROSITE-ProRule" id="PRU00339"/>
    </source>
</evidence>
<dbReference type="InterPro" id="IPR011990">
    <property type="entry name" value="TPR-like_helical_dom_sf"/>
</dbReference>